<dbReference type="EMBL" id="CP073754">
    <property type="protein sequence ID" value="QWF70897.1"/>
    <property type="molecule type" value="Genomic_DNA"/>
</dbReference>
<dbReference type="AlphaFoldDB" id="A0A975MN75"/>
<sequence length="258" mass="28084">MAKIIAITNQKGGVGKTTTSVNLAAALAATKRKVLLIDMDPQGNAAMGCGVVKDDTDYSSCELLLEEVPVTEIIIKNPQLGFDLIPGNSDLTAAEVKLMNMPHRERRLADTLLSVKNSYDYILIDCPPSLNMLTLNAMVAAHSVLIPMQCEYYALEGLSSLMATLKSVRENINPGLYLEGILRTMVDSRSRLGKDVSDQLLEYFGDKVFRTTIPRNIRLAEAPSHGVPVLAYDKASRGALAYIALAGEMIRKDKAAKK</sequence>
<accession>A0A975MN75</accession>
<feature type="domain" description="AAA" evidence="2">
    <location>
        <begin position="2"/>
        <end position="176"/>
    </location>
</feature>
<evidence type="ECO:0000313" key="4">
    <source>
        <dbReference type="Proteomes" id="UP000676649"/>
    </source>
</evidence>
<dbReference type="InterPro" id="IPR027417">
    <property type="entry name" value="P-loop_NTPase"/>
</dbReference>
<reference evidence="3" key="1">
    <citation type="submission" date="2021-04" db="EMBL/GenBank/DDBJ databases">
        <title>Draft genome sequence data of methanotrophic Methylovulum sp. strain S1L and Methylomonas sp. strain S2AM isolated from boreal lake water columns.</title>
        <authorList>
            <person name="Rissanen A.J."/>
            <person name="Mangayil R."/>
            <person name="Svenning M.M."/>
            <person name="Khanongnuch R."/>
        </authorList>
    </citation>
    <scope>NUCLEOTIDE SEQUENCE</scope>
    <source>
        <strain evidence="3">S2AM</strain>
    </source>
</reference>
<dbReference type="InterPro" id="IPR025669">
    <property type="entry name" value="AAA_dom"/>
</dbReference>
<protein>
    <submittedName>
        <fullName evidence="3">ParA family protein</fullName>
    </submittedName>
</protein>
<evidence type="ECO:0000313" key="3">
    <source>
        <dbReference type="EMBL" id="QWF70897.1"/>
    </source>
</evidence>
<dbReference type="PANTHER" id="PTHR13696:SF52">
    <property type="entry name" value="PARA FAMILY PROTEIN CT_582"/>
    <property type="match status" value="1"/>
</dbReference>
<dbReference type="PIRSF" id="PIRSF009320">
    <property type="entry name" value="Nuc_binding_HP_1000"/>
    <property type="match status" value="1"/>
</dbReference>
<evidence type="ECO:0000259" key="2">
    <source>
        <dbReference type="Pfam" id="PF13614"/>
    </source>
</evidence>
<dbReference type="FunFam" id="3.40.50.300:FF:000285">
    <property type="entry name" value="Sporulation initiation inhibitor Soj"/>
    <property type="match status" value="1"/>
</dbReference>
<proteinExistence type="predicted"/>
<organism evidence="3 4">
    <name type="scientific">Methylomonas paludis</name>
    <dbReference type="NCBI Taxonomy" id="1173101"/>
    <lineage>
        <taxon>Bacteria</taxon>
        <taxon>Pseudomonadati</taxon>
        <taxon>Pseudomonadota</taxon>
        <taxon>Gammaproteobacteria</taxon>
        <taxon>Methylococcales</taxon>
        <taxon>Methylococcaceae</taxon>
        <taxon>Methylomonas</taxon>
    </lineage>
</organism>
<gene>
    <name evidence="3" type="ORF">KEF85_16580</name>
</gene>
<name>A0A975MN75_9GAMM</name>
<dbReference type="InterPro" id="IPR050678">
    <property type="entry name" value="DNA_Partitioning_ATPase"/>
</dbReference>
<dbReference type="SUPFAM" id="SSF52540">
    <property type="entry name" value="P-loop containing nucleoside triphosphate hydrolases"/>
    <property type="match status" value="1"/>
</dbReference>
<comment type="similarity">
    <text evidence="1">To B.subtilis soj.</text>
</comment>
<dbReference type="KEGG" id="mpad:KEF85_16580"/>
<dbReference type="CDD" id="cd02042">
    <property type="entry name" value="ParAB_family"/>
    <property type="match status" value="1"/>
</dbReference>
<dbReference type="Proteomes" id="UP000676649">
    <property type="component" value="Chromosome"/>
</dbReference>
<dbReference type="PANTHER" id="PTHR13696">
    <property type="entry name" value="P-LOOP CONTAINING NUCLEOSIDE TRIPHOSPHATE HYDROLASE"/>
    <property type="match status" value="1"/>
</dbReference>
<dbReference type="Gene3D" id="3.40.50.300">
    <property type="entry name" value="P-loop containing nucleotide triphosphate hydrolases"/>
    <property type="match status" value="1"/>
</dbReference>
<dbReference type="Pfam" id="PF13614">
    <property type="entry name" value="AAA_31"/>
    <property type="match status" value="1"/>
</dbReference>
<keyword evidence="4" id="KW-1185">Reference proteome</keyword>
<dbReference type="RefSeq" id="WP_215582395.1">
    <property type="nucleotide sequence ID" value="NZ_CP073754.1"/>
</dbReference>
<evidence type="ECO:0000256" key="1">
    <source>
        <dbReference type="ARBA" id="ARBA00060876"/>
    </source>
</evidence>